<gene>
    <name evidence="5" type="ORF">E6H05_05610</name>
</gene>
<keyword evidence="2" id="KW-0547">Nucleotide-binding</keyword>
<name>A0A537IXM3_9BACT</name>
<dbReference type="GO" id="GO:0005524">
    <property type="term" value="F:ATP binding"/>
    <property type="evidence" value="ECO:0007669"/>
    <property type="project" value="UniProtKB-KW"/>
</dbReference>
<reference evidence="5 6" key="1">
    <citation type="journal article" date="2019" name="Nat. Microbiol.">
        <title>Mediterranean grassland soil C-N compound turnover is dependent on rainfall and depth, and is mediated by genomically divergent microorganisms.</title>
        <authorList>
            <person name="Diamond S."/>
            <person name="Andeer P.F."/>
            <person name="Li Z."/>
            <person name="Crits-Christoph A."/>
            <person name="Burstein D."/>
            <person name="Anantharaman K."/>
            <person name="Lane K.R."/>
            <person name="Thomas B.C."/>
            <person name="Pan C."/>
            <person name="Northen T.R."/>
            <person name="Banfield J.F."/>
        </authorList>
    </citation>
    <scope>NUCLEOTIDE SEQUENCE [LARGE SCALE GENOMIC DNA]</scope>
    <source>
        <strain evidence="5">NP_8</strain>
    </source>
</reference>
<protein>
    <submittedName>
        <fullName evidence="5">ABC transporter ATP-binding protein</fullName>
    </submittedName>
</protein>
<comment type="caution">
    <text evidence="5">The sequence shown here is derived from an EMBL/GenBank/DDBJ whole genome shotgun (WGS) entry which is preliminary data.</text>
</comment>
<dbReference type="AlphaFoldDB" id="A0A537IXM3"/>
<dbReference type="InterPro" id="IPR017871">
    <property type="entry name" value="ABC_transporter-like_CS"/>
</dbReference>
<evidence type="ECO:0000256" key="2">
    <source>
        <dbReference type="ARBA" id="ARBA00022741"/>
    </source>
</evidence>
<evidence type="ECO:0000313" key="5">
    <source>
        <dbReference type="EMBL" id="TMI75802.1"/>
    </source>
</evidence>
<sequence>MAEVRLVEVSKRFGSLPAVDRVSLDVPEGSFYTLLGPSGCGKTTTLRIVAGFYPPDRGDVFIGARRVNDLPPHLRQTAMVFQEYALFPHMTVFENVAYGLRMRRVGERDVVRRVAAALSLVGLSGVERTFPARLSGGQQQRVALARALVVEPEVLLLDEPLSNLDAKLRVRVRTEIRLLQRQLGKTVLYVTHDQEEALAVSDRIAVMDRGRVQQIGTPVEIYHHPANRFVADFVGLANFVEADVAGPDVVRIGGVTLRVPLNRTAHEMGRGGAAGDRVTLVLRPEAIRLHRAPPQMDNVFPGRITTASFLGTLARYWVQAGGITWVVDVPSPGETVYGGEVFLEIQPDRVHVLRESEDQK</sequence>
<keyword evidence="1" id="KW-0813">Transport</keyword>
<dbReference type="PANTHER" id="PTHR42781">
    <property type="entry name" value="SPERMIDINE/PUTRESCINE IMPORT ATP-BINDING PROTEIN POTA"/>
    <property type="match status" value="1"/>
</dbReference>
<proteinExistence type="predicted"/>
<dbReference type="PROSITE" id="PS00211">
    <property type="entry name" value="ABC_TRANSPORTER_1"/>
    <property type="match status" value="1"/>
</dbReference>
<dbReference type="EMBL" id="VBAP01000039">
    <property type="protein sequence ID" value="TMI75802.1"/>
    <property type="molecule type" value="Genomic_DNA"/>
</dbReference>
<dbReference type="InterPro" id="IPR008995">
    <property type="entry name" value="Mo/tungstate-bd_C_term_dom"/>
</dbReference>
<dbReference type="Gene3D" id="3.40.50.300">
    <property type="entry name" value="P-loop containing nucleotide triphosphate hydrolases"/>
    <property type="match status" value="1"/>
</dbReference>
<evidence type="ECO:0000313" key="6">
    <source>
        <dbReference type="Proteomes" id="UP000318834"/>
    </source>
</evidence>
<dbReference type="SMART" id="SM00382">
    <property type="entry name" value="AAA"/>
    <property type="match status" value="1"/>
</dbReference>
<dbReference type="Gene3D" id="2.40.50.100">
    <property type="match status" value="1"/>
</dbReference>
<dbReference type="InterPro" id="IPR003593">
    <property type="entry name" value="AAA+_ATPase"/>
</dbReference>
<dbReference type="InterPro" id="IPR013611">
    <property type="entry name" value="Transp-assoc_OB_typ2"/>
</dbReference>
<dbReference type="InterPro" id="IPR027417">
    <property type="entry name" value="P-loop_NTPase"/>
</dbReference>
<dbReference type="PROSITE" id="PS50893">
    <property type="entry name" value="ABC_TRANSPORTER_2"/>
    <property type="match status" value="1"/>
</dbReference>
<dbReference type="InterPro" id="IPR003439">
    <property type="entry name" value="ABC_transporter-like_ATP-bd"/>
</dbReference>
<dbReference type="Pfam" id="PF08402">
    <property type="entry name" value="TOBE_2"/>
    <property type="match status" value="1"/>
</dbReference>
<organism evidence="5 6">
    <name type="scientific">Candidatus Segetimicrobium genomatis</name>
    <dbReference type="NCBI Taxonomy" id="2569760"/>
    <lineage>
        <taxon>Bacteria</taxon>
        <taxon>Bacillati</taxon>
        <taxon>Candidatus Sysuimicrobiota</taxon>
        <taxon>Candidatus Sysuimicrobiia</taxon>
        <taxon>Candidatus Sysuimicrobiales</taxon>
        <taxon>Candidatus Segetimicrobiaceae</taxon>
        <taxon>Candidatus Segetimicrobium</taxon>
    </lineage>
</organism>
<dbReference type="SUPFAM" id="SSF52540">
    <property type="entry name" value="P-loop containing nucleoside triphosphate hydrolases"/>
    <property type="match status" value="1"/>
</dbReference>
<keyword evidence="3 5" id="KW-0067">ATP-binding</keyword>
<dbReference type="FunFam" id="3.40.50.300:FF:000042">
    <property type="entry name" value="Maltose/maltodextrin ABC transporter, ATP-binding protein"/>
    <property type="match status" value="1"/>
</dbReference>
<dbReference type="Pfam" id="PF00005">
    <property type="entry name" value="ABC_tran"/>
    <property type="match status" value="1"/>
</dbReference>
<dbReference type="GO" id="GO:0016887">
    <property type="term" value="F:ATP hydrolysis activity"/>
    <property type="evidence" value="ECO:0007669"/>
    <property type="project" value="InterPro"/>
</dbReference>
<accession>A0A537IXM3</accession>
<dbReference type="SUPFAM" id="SSF50331">
    <property type="entry name" value="MOP-like"/>
    <property type="match status" value="1"/>
</dbReference>
<dbReference type="InterPro" id="IPR050093">
    <property type="entry name" value="ABC_SmlMolc_Importer"/>
</dbReference>
<evidence type="ECO:0000256" key="1">
    <source>
        <dbReference type="ARBA" id="ARBA00022448"/>
    </source>
</evidence>
<feature type="domain" description="ABC transporter" evidence="4">
    <location>
        <begin position="4"/>
        <end position="234"/>
    </location>
</feature>
<dbReference type="Proteomes" id="UP000318834">
    <property type="component" value="Unassembled WGS sequence"/>
</dbReference>
<evidence type="ECO:0000256" key="3">
    <source>
        <dbReference type="ARBA" id="ARBA00022840"/>
    </source>
</evidence>
<dbReference type="GO" id="GO:0043190">
    <property type="term" value="C:ATP-binding cassette (ABC) transporter complex"/>
    <property type="evidence" value="ECO:0007669"/>
    <property type="project" value="InterPro"/>
</dbReference>
<dbReference type="PANTHER" id="PTHR42781:SF4">
    <property type="entry name" value="SPERMIDINE_PUTRESCINE IMPORT ATP-BINDING PROTEIN POTA"/>
    <property type="match status" value="1"/>
</dbReference>
<evidence type="ECO:0000259" key="4">
    <source>
        <dbReference type="PROSITE" id="PS50893"/>
    </source>
</evidence>
<dbReference type="GO" id="GO:0140359">
    <property type="term" value="F:ABC-type transporter activity"/>
    <property type="evidence" value="ECO:0007669"/>
    <property type="project" value="UniProtKB-ARBA"/>
</dbReference>